<dbReference type="OrthoDB" id="8948150at2759"/>
<dbReference type="Proteomes" id="UP000299102">
    <property type="component" value="Unassembled WGS sequence"/>
</dbReference>
<comment type="caution">
    <text evidence="2">The sequence shown here is derived from an EMBL/GenBank/DDBJ whole genome shotgun (WGS) entry which is preliminary data.</text>
</comment>
<protein>
    <submittedName>
        <fullName evidence="2">Uncharacterized protein</fullName>
    </submittedName>
</protein>
<accession>A0A4C2A7U0</accession>
<proteinExistence type="predicted"/>
<keyword evidence="3" id="KW-1185">Reference proteome</keyword>
<name>A0A4C2A7U0_EUMVA</name>
<feature type="compositionally biased region" description="Low complexity" evidence="1">
    <location>
        <begin position="1"/>
        <end position="23"/>
    </location>
</feature>
<gene>
    <name evidence="2" type="ORF">EVAR_66569_1</name>
</gene>
<dbReference type="AlphaFoldDB" id="A0A4C2A7U0"/>
<evidence type="ECO:0000256" key="1">
    <source>
        <dbReference type="SAM" id="MobiDB-lite"/>
    </source>
</evidence>
<feature type="region of interest" description="Disordered" evidence="1">
    <location>
        <begin position="1"/>
        <end position="69"/>
    </location>
</feature>
<reference evidence="2 3" key="1">
    <citation type="journal article" date="2019" name="Commun. Biol.">
        <title>The bagworm genome reveals a unique fibroin gene that provides high tensile strength.</title>
        <authorList>
            <person name="Kono N."/>
            <person name="Nakamura H."/>
            <person name="Ohtoshi R."/>
            <person name="Tomita M."/>
            <person name="Numata K."/>
            <person name="Arakawa K."/>
        </authorList>
    </citation>
    <scope>NUCLEOTIDE SEQUENCE [LARGE SCALE GENOMIC DNA]</scope>
</reference>
<feature type="compositionally biased region" description="Polar residues" evidence="1">
    <location>
        <begin position="24"/>
        <end position="64"/>
    </location>
</feature>
<evidence type="ECO:0000313" key="3">
    <source>
        <dbReference type="Proteomes" id="UP000299102"/>
    </source>
</evidence>
<sequence>MELITAGNGSVAGNTGAGSSSNSQRSCTPNSQANNINSRSNSPKSLNGRTTNGNTSPSPSQSTNRTKELETYDQALEYLKPLEDFALFKENFRAIVLSFVVSPVRLHKHLTLNSGMTGVSVKFVGAFKIPSVAGKYKIVGEKGTKVLGGVCATFAFAVQFALNN</sequence>
<dbReference type="EMBL" id="BGZK01002747">
    <property type="protein sequence ID" value="GBP96168.1"/>
    <property type="molecule type" value="Genomic_DNA"/>
</dbReference>
<evidence type="ECO:0000313" key="2">
    <source>
        <dbReference type="EMBL" id="GBP96168.1"/>
    </source>
</evidence>
<organism evidence="2 3">
    <name type="scientific">Eumeta variegata</name>
    <name type="common">Bagworm moth</name>
    <name type="synonym">Eumeta japonica</name>
    <dbReference type="NCBI Taxonomy" id="151549"/>
    <lineage>
        <taxon>Eukaryota</taxon>
        <taxon>Metazoa</taxon>
        <taxon>Ecdysozoa</taxon>
        <taxon>Arthropoda</taxon>
        <taxon>Hexapoda</taxon>
        <taxon>Insecta</taxon>
        <taxon>Pterygota</taxon>
        <taxon>Neoptera</taxon>
        <taxon>Endopterygota</taxon>
        <taxon>Lepidoptera</taxon>
        <taxon>Glossata</taxon>
        <taxon>Ditrysia</taxon>
        <taxon>Tineoidea</taxon>
        <taxon>Psychidae</taxon>
        <taxon>Oiketicinae</taxon>
        <taxon>Eumeta</taxon>
    </lineage>
</organism>